<dbReference type="EMBL" id="UYRT01078143">
    <property type="protein sequence ID" value="VDN17885.1"/>
    <property type="molecule type" value="Genomic_DNA"/>
</dbReference>
<dbReference type="AlphaFoldDB" id="A0A183DPY2"/>
<evidence type="ECO:0000313" key="6">
    <source>
        <dbReference type="EMBL" id="VDN17885.1"/>
    </source>
</evidence>
<dbReference type="Proteomes" id="UP000271098">
    <property type="component" value="Unassembled WGS sequence"/>
</dbReference>
<keyword evidence="7" id="KW-1185">Reference proteome</keyword>
<dbReference type="GO" id="GO:0031625">
    <property type="term" value="F:ubiquitin protein ligase binding"/>
    <property type="evidence" value="ECO:0007669"/>
    <property type="project" value="InterPro"/>
</dbReference>
<evidence type="ECO:0000256" key="1">
    <source>
        <dbReference type="ARBA" id="ARBA00006019"/>
    </source>
</evidence>
<dbReference type="OrthoDB" id="27073at2759"/>
<evidence type="ECO:0000313" key="8">
    <source>
        <dbReference type="WBParaSite" id="GPUH_0001078601-mRNA-1"/>
    </source>
</evidence>
<dbReference type="InterPro" id="IPR016158">
    <property type="entry name" value="Cullin_homology"/>
</dbReference>
<dbReference type="InterPro" id="IPR036317">
    <property type="entry name" value="Cullin_homology_sf"/>
</dbReference>
<dbReference type="WBParaSite" id="GPUH_0001078601-mRNA-1">
    <property type="protein sequence ID" value="GPUH_0001078601-mRNA-1"/>
    <property type="gene ID" value="GPUH_0001078601"/>
</dbReference>
<dbReference type="PANTHER" id="PTHR11932">
    <property type="entry name" value="CULLIN"/>
    <property type="match status" value="1"/>
</dbReference>
<dbReference type="SUPFAM" id="SSF74788">
    <property type="entry name" value="Cullin repeat-like"/>
    <property type="match status" value="2"/>
</dbReference>
<keyword evidence="2" id="KW-0833">Ubl conjugation pathway</keyword>
<dbReference type="InterPro" id="IPR016159">
    <property type="entry name" value="Cullin_repeat-like_dom_sf"/>
</dbReference>
<protein>
    <submittedName>
        <fullName evidence="8">CULLIN_2 domain-containing protein</fullName>
    </submittedName>
</protein>
<evidence type="ECO:0000313" key="7">
    <source>
        <dbReference type="Proteomes" id="UP000271098"/>
    </source>
</evidence>
<dbReference type="Pfam" id="PF00888">
    <property type="entry name" value="Cullin"/>
    <property type="match status" value="1"/>
</dbReference>
<dbReference type="PROSITE" id="PS50069">
    <property type="entry name" value="CULLIN_2"/>
    <property type="match status" value="1"/>
</dbReference>
<dbReference type="SUPFAM" id="SSF75632">
    <property type="entry name" value="Cullin homology domain"/>
    <property type="match status" value="1"/>
</dbReference>
<evidence type="ECO:0000259" key="5">
    <source>
        <dbReference type="PROSITE" id="PS50069"/>
    </source>
</evidence>
<dbReference type="SMART" id="SM00182">
    <property type="entry name" value="CULLIN"/>
    <property type="match status" value="1"/>
</dbReference>
<proteinExistence type="inferred from homology"/>
<accession>A0A183DPY2</accession>
<evidence type="ECO:0000256" key="4">
    <source>
        <dbReference type="RuleBase" id="RU003829"/>
    </source>
</evidence>
<comment type="similarity">
    <text evidence="1 3 4">Belongs to the cullin family.</text>
</comment>
<dbReference type="InterPro" id="IPR045093">
    <property type="entry name" value="Cullin"/>
</dbReference>
<dbReference type="InterPro" id="IPR001373">
    <property type="entry name" value="Cullin_N"/>
</dbReference>
<reference evidence="6 7" key="2">
    <citation type="submission" date="2018-11" db="EMBL/GenBank/DDBJ databases">
        <authorList>
            <consortium name="Pathogen Informatics"/>
        </authorList>
    </citation>
    <scope>NUCLEOTIDE SEQUENCE [LARGE SCALE GENOMIC DNA]</scope>
</reference>
<dbReference type="Gene3D" id="1.20.1310.10">
    <property type="entry name" value="Cullin Repeats"/>
    <property type="match status" value="5"/>
</dbReference>
<dbReference type="GO" id="GO:0006511">
    <property type="term" value="P:ubiquitin-dependent protein catabolic process"/>
    <property type="evidence" value="ECO:0007669"/>
    <property type="project" value="InterPro"/>
</dbReference>
<evidence type="ECO:0000256" key="3">
    <source>
        <dbReference type="PROSITE-ProRule" id="PRU00330"/>
    </source>
</evidence>
<evidence type="ECO:0000256" key="2">
    <source>
        <dbReference type="ARBA" id="ARBA00022786"/>
    </source>
</evidence>
<name>A0A183DPY2_9BILA</name>
<feature type="domain" description="Cullin family profile" evidence="5">
    <location>
        <begin position="463"/>
        <end position="552"/>
    </location>
</feature>
<sequence>MSIVTPPVSSEMGSSQPPQCPNFYSLRPKQVDFDATWRNVENSIKRIMRLQPLERRVWDYNFYDIYSLCVAIPEPLSERLYMKTNECLDEHVAELCQEVNAANDSELLSKYCQLWNVYYKGALCIHNLFGYLNKQYVRIKRCSEIDGAYSPCSQFSRRQDLKEIGLLSMEIWRKKLIEPMEHRLIDNVLKAIAADREGTNHIPVDIVRGVIISFVQLSMEIWRKKLIEPMEHRLIDNVLKAIAADREGTNHIPVDIVRGVIISFVQVNDVDNLREKSDRLPTLAEQNFETYRKMFESKFLEATEEYYAVLSNKLLSELSCSSFMEAVISRIDDENERSRRFLPKVSHDKVTKLCRDVMVNAHKEHLYAVCHECIEAGRPLTGGLSVVVQEFEAFVKRTGLAAVTSIQGDNIPQQFVENVLKVYKKFSSMVSNVFYDDGDFTSALDKALQTIVNYREEPRAIPKASERLSRYTDMLLRKSGKGLSDSELDAKLAEAIIIFRYIEDKDVFQRQACGFEFTSKLSRMFTDVGLSHELTEHFVAVSCIISTTGSRYCFFLIQEHLNQGERSLGNL</sequence>
<organism evidence="8">
    <name type="scientific">Gongylonema pulchrum</name>
    <dbReference type="NCBI Taxonomy" id="637853"/>
    <lineage>
        <taxon>Eukaryota</taxon>
        <taxon>Metazoa</taxon>
        <taxon>Ecdysozoa</taxon>
        <taxon>Nematoda</taxon>
        <taxon>Chromadorea</taxon>
        <taxon>Rhabditida</taxon>
        <taxon>Spirurina</taxon>
        <taxon>Spiruromorpha</taxon>
        <taxon>Spiruroidea</taxon>
        <taxon>Gongylonematidae</taxon>
        <taxon>Gongylonema</taxon>
    </lineage>
</organism>
<reference evidence="8" key="1">
    <citation type="submission" date="2016-06" db="UniProtKB">
        <authorList>
            <consortium name="WormBaseParasite"/>
        </authorList>
    </citation>
    <scope>IDENTIFICATION</scope>
</reference>
<gene>
    <name evidence="6" type="ORF">GPUH_LOCUS10773</name>
</gene>